<proteinExistence type="predicted"/>
<evidence type="ECO:0000313" key="2">
    <source>
        <dbReference type="EMBL" id="GGB03648.1"/>
    </source>
</evidence>
<dbReference type="AlphaFoldDB" id="A0A916WI52"/>
<dbReference type="Pfam" id="PF14090">
    <property type="entry name" value="HTH_39"/>
    <property type="match status" value="1"/>
</dbReference>
<reference evidence="2" key="1">
    <citation type="journal article" date="2014" name="Int. J. Syst. Evol. Microbiol.">
        <title>Complete genome sequence of Corynebacterium casei LMG S-19264T (=DSM 44701T), isolated from a smear-ripened cheese.</title>
        <authorList>
            <consortium name="US DOE Joint Genome Institute (JGI-PGF)"/>
            <person name="Walter F."/>
            <person name="Albersmeier A."/>
            <person name="Kalinowski J."/>
            <person name="Ruckert C."/>
        </authorList>
    </citation>
    <scope>NUCLEOTIDE SEQUENCE</scope>
    <source>
        <strain evidence="2">CGMCC 1.15322</strain>
    </source>
</reference>
<protein>
    <recommendedName>
        <fullName evidence="1">Winged helix-turn-helix domain-containing protein</fullName>
    </recommendedName>
</protein>
<organism evidence="2 3">
    <name type="scientific">Polaromonas eurypsychrophila</name>
    <dbReference type="NCBI Taxonomy" id="1614635"/>
    <lineage>
        <taxon>Bacteria</taxon>
        <taxon>Pseudomonadati</taxon>
        <taxon>Pseudomonadota</taxon>
        <taxon>Betaproteobacteria</taxon>
        <taxon>Burkholderiales</taxon>
        <taxon>Comamonadaceae</taxon>
        <taxon>Polaromonas</taxon>
    </lineage>
</organism>
<evidence type="ECO:0000313" key="3">
    <source>
        <dbReference type="Proteomes" id="UP000620596"/>
    </source>
</evidence>
<evidence type="ECO:0000259" key="1">
    <source>
        <dbReference type="Pfam" id="PF14090"/>
    </source>
</evidence>
<dbReference type="EMBL" id="BMIG01000009">
    <property type="protein sequence ID" value="GGB03648.1"/>
    <property type="molecule type" value="Genomic_DNA"/>
</dbReference>
<dbReference type="InterPro" id="IPR055245">
    <property type="entry name" value="HTH_proteobacteria"/>
</dbReference>
<keyword evidence="3" id="KW-1185">Reference proteome</keyword>
<comment type="caution">
    <text evidence="2">The sequence shown here is derived from an EMBL/GenBank/DDBJ whole genome shotgun (WGS) entry which is preliminary data.</text>
</comment>
<gene>
    <name evidence="2" type="ORF">GCM10011496_25750</name>
</gene>
<sequence length="113" mass="12918">MAKRTPQKAMAPTVSAVGAIRKNQKHLKFSAKSTATEAQRERIVRALRRRPQTSYDLRRLGCYQAPARVKELRDRFGYSITTDRVTLYDRDGFAHPRAALYTLVSEPNGERPQ</sequence>
<feature type="domain" description="Winged helix-turn-helix" evidence="1">
    <location>
        <begin position="39"/>
        <end position="105"/>
    </location>
</feature>
<dbReference type="RefSeq" id="WP_188708918.1">
    <property type="nucleotide sequence ID" value="NZ_BMIG01000009.1"/>
</dbReference>
<accession>A0A916WI52</accession>
<dbReference type="Proteomes" id="UP000620596">
    <property type="component" value="Unassembled WGS sequence"/>
</dbReference>
<name>A0A916WI52_9BURK</name>
<reference evidence="2" key="2">
    <citation type="submission" date="2020-09" db="EMBL/GenBank/DDBJ databases">
        <authorList>
            <person name="Sun Q."/>
            <person name="Zhou Y."/>
        </authorList>
    </citation>
    <scope>NUCLEOTIDE SEQUENCE</scope>
    <source>
        <strain evidence="2">CGMCC 1.15322</strain>
    </source>
</reference>